<evidence type="ECO:0000313" key="5">
    <source>
        <dbReference type="Proteomes" id="UP001610446"/>
    </source>
</evidence>
<gene>
    <name evidence="4" type="ORF">BJY01DRAFT_252661</name>
</gene>
<feature type="domain" description="NmrA-like" evidence="3">
    <location>
        <begin position="4"/>
        <end position="242"/>
    </location>
</feature>
<proteinExistence type="predicted"/>
<dbReference type="PANTHER" id="PTHR47706">
    <property type="entry name" value="NMRA-LIKE FAMILY PROTEIN"/>
    <property type="match status" value="1"/>
</dbReference>
<sequence>MAIRVGVIGATGTTGGVVVNGLLSSDTDFLVTSFTREASVTNTANQKLKEKGVGIVGYDLDAPSEQLVEKLAGIDILISCMTWEHLHLQLLWIEAAKQAGVKRFVPSEWAGPAPRGILDIKDKKLEILGAIQRARLPYTIIDIGCWYQVWVPKVPSGRSDHAHRAYVDHRIVNDGDVPFALTDLPGIGKYVAQIVVDPRTINKRVVVYTEVLSMNEVWETMAKASGETPVKDYVTEPELHEIIATCRARLDASPEAWSHPDNIMDAVNFSMGQYRISWCIRGDNTPEYANYLGYLNFWTLYPDFPKGRSLEAFYRSVLEGDF</sequence>
<reference evidence="4 5" key="1">
    <citation type="submission" date="2024-07" db="EMBL/GenBank/DDBJ databases">
        <title>Section-level genome sequencing and comparative genomics of Aspergillus sections Usti and Cavernicolus.</title>
        <authorList>
            <consortium name="Lawrence Berkeley National Laboratory"/>
            <person name="Nybo J.L."/>
            <person name="Vesth T.C."/>
            <person name="Theobald S."/>
            <person name="Frisvad J.C."/>
            <person name="Larsen T.O."/>
            <person name="Kjaerboelling I."/>
            <person name="Rothschild-Mancinelli K."/>
            <person name="Lyhne E.K."/>
            <person name="Kogle M.E."/>
            <person name="Barry K."/>
            <person name="Clum A."/>
            <person name="Na H."/>
            <person name="Ledsgaard L."/>
            <person name="Lin J."/>
            <person name="Lipzen A."/>
            <person name="Kuo A."/>
            <person name="Riley R."/>
            <person name="Mondo S."/>
            <person name="Labutti K."/>
            <person name="Haridas S."/>
            <person name="Pangalinan J."/>
            <person name="Salamov A.A."/>
            <person name="Simmons B.A."/>
            <person name="Magnuson J.K."/>
            <person name="Chen J."/>
            <person name="Drula E."/>
            <person name="Henrissat B."/>
            <person name="Wiebenga A."/>
            <person name="Lubbers R.J."/>
            <person name="Gomes A.C."/>
            <person name="Makela M.R."/>
            <person name="Stajich J."/>
            <person name="Grigoriev I.V."/>
            <person name="Mortensen U.H."/>
            <person name="De Vries R.P."/>
            <person name="Baker S.E."/>
            <person name="Andersen M.R."/>
        </authorList>
    </citation>
    <scope>NUCLEOTIDE SEQUENCE [LARGE SCALE GENOMIC DNA]</scope>
    <source>
        <strain evidence="4 5">CBS 123904</strain>
    </source>
</reference>
<dbReference type="InterPro" id="IPR036291">
    <property type="entry name" value="NAD(P)-bd_dom_sf"/>
</dbReference>
<dbReference type="PANTHER" id="PTHR47706:SF1">
    <property type="entry name" value="CIPA-LIKE, PUTATIVE (AFU_ORTHOLOGUE AFUA_1G12460)-RELATED"/>
    <property type="match status" value="1"/>
</dbReference>
<evidence type="ECO:0000259" key="3">
    <source>
        <dbReference type="Pfam" id="PF05368"/>
    </source>
</evidence>
<dbReference type="EMBL" id="JBFXLU010000205">
    <property type="protein sequence ID" value="KAL2835425.1"/>
    <property type="molecule type" value="Genomic_DNA"/>
</dbReference>
<evidence type="ECO:0000313" key="4">
    <source>
        <dbReference type="EMBL" id="KAL2835425.1"/>
    </source>
</evidence>
<dbReference type="SUPFAM" id="SSF51735">
    <property type="entry name" value="NAD(P)-binding Rossmann-fold domains"/>
    <property type="match status" value="1"/>
</dbReference>
<accession>A0ABR4J5X7</accession>
<dbReference type="InterPro" id="IPR051609">
    <property type="entry name" value="NmrA/Isoflavone_reductase-like"/>
</dbReference>
<keyword evidence="1" id="KW-0521">NADP</keyword>
<evidence type="ECO:0000256" key="2">
    <source>
        <dbReference type="ARBA" id="ARBA00023002"/>
    </source>
</evidence>
<name>A0ABR4J5X7_9EURO</name>
<protein>
    <submittedName>
        <fullName evidence="4">Isoflavone reductase family protein</fullName>
    </submittedName>
</protein>
<dbReference type="Proteomes" id="UP001610446">
    <property type="component" value="Unassembled WGS sequence"/>
</dbReference>
<dbReference type="InterPro" id="IPR008030">
    <property type="entry name" value="NmrA-like"/>
</dbReference>
<keyword evidence="5" id="KW-1185">Reference proteome</keyword>
<comment type="caution">
    <text evidence="4">The sequence shown here is derived from an EMBL/GenBank/DDBJ whole genome shotgun (WGS) entry which is preliminary data.</text>
</comment>
<evidence type="ECO:0000256" key="1">
    <source>
        <dbReference type="ARBA" id="ARBA00022857"/>
    </source>
</evidence>
<organism evidence="4 5">
    <name type="scientific">Aspergillus pseudoustus</name>
    <dbReference type="NCBI Taxonomy" id="1810923"/>
    <lineage>
        <taxon>Eukaryota</taxon>
        <taxon>Fungi</taxon>
        <taxon>Dikarya</taxon>
        <taxon>Ascomycota</taxon>
        <taxon>Pezizomycotina</taxon>
        <taxon>Eurotiomycetes</taxon>
        <taxon>Eurotiomycetidae</taxon>
        <taxon>Eurotiales</taxon>
        <taxon>Aspergillaceae</taxon>
        <taxon>Aspergillus</taxon>
        <taxon>Aspergillus subgen. Nidulantes</taxon>
    </lineage>
</organism>
<dbReference type="Gene3D" id="3.40.50.720">
    <property type="entry name" value="NAD(P)-binding Rossmann-like Domain"/>
    <property type="match status" value="1"/>
</dbReference>
<keyword evidence="2" id="KW-0560">Oxidoreductase</keyword>
<dbReference type="Gene3D" id="3.90.25.10">
    <property type="entry name" value="UDP-galactose 4-epimerase, domain 1"/>
    <property type="match status" value="1"/>
</dbReference>
<dbReference type="Pfam" id="PF05368">
    <property type="entry name" value="NmrA"/>
    <property type="match status" value="1"/>
</dbReference>